<dbReference type="Proteomes" id="UP000279562">
    <property type="component" value="Unassembled WGS sequence"/>
</dbReference>
<gene>
    <name evidence="3" type="ORF">EII33_07160</name>
    <name evidence="4" type="ORF">NCTC7812_00862</name>
</gene>
<proteinExistence type="predicted"/>
<dbReference type="CDD" id="cd07383">
    <property type="entry name" value="MPP_Dcr2"/>
    <property type="match status" value="1"/>
</dbReference>
<evidence type="ECO:0000313" key="3">
    <source>
        <dbReference type="EMBL" id="RRD91388.1"/>
    </source>
</evidence>
<dbReference type="EMBL" id="RQYF01000026">
    <property type="protein sequence ID" value="RRD91388.1"/>
    <property type="molecule type" value="Genomic_DNA"/>
</dbReference>
<keyword evidence="5" id="KW-1185">Reference proteome</keyword>
<evidence type="ECO:0000313" key="5">
    <source>
        <dbReference type="Proteomes" id="UP000279562"/>
    </source>
</evidence>
<dbReference type="SUPFAM" id="SSF56300">
    <property type="entry name" value="Metallo-dependent phosphatases"/>
    <property type="match status" value="1"/>
</dbReference>
<evidence type="ECO:0000313" key="4">
    <source>
        <dbReference type="EMBL" id="VFB13339.1"/>
    </source>
</evidence>
<dbReference type="Proteomes" id="UP000396835">
    <property type="component" value="Unassembled WGS sequence"/>
</dbReference>
<protein>
    <submittedName>
        <fullName evidence="3">Metallophosphatase</fullName>
    </submittedName>
    <submittedName>
        <fullName evidence="4">Phosphohydrolase</fullName>
    </submittedName>
</protein>
<sequence length="336" mass="37530">MKKIIELFFLCCVMANSITVLAQQSDLRFRSDKKFKIVQFTDIHWVPGNPASEDAYACMNAVLDAEKPDLVVYTGDLVYGKPAAEALQRCLKPVVDRKIPFAVTWGNHDDEQDLNRQALFDEIKDLPGNCTARTEGLTGVTNYILPLKSSAGNTTSFLLYVFDSNAYTQLPNAKGYAGIQPDQVQWYIEKSKAYTKANGGTPYPAMAFFHIPFPEYNEAAQNENTSLTGTRKERACSSSLNYGLFASMLQCGDVMATFVGHDHINDYAANWKNILLCYGRFTGGDTVYCNIPGGNGARVIELTEGVRSFTTWIRLHDGKVIHRINYPEDYAPYKSK</sequence>
<dbReference type="RefSeq" id="WP_125239116.1">
    <property type="nucleotide sequence ID" value="NZ_CAACYH010000004.1"/>
</dbReference>
<dbReference type="InterPro" id="IPR011230">
    <property type="entry name" value="PAP14/16/28/29"/>
</dbReference>
<dbReference type="Pfam" id="PF00149">
    <property type="entry name" value="Metallophos"/>
    <property type="match status" value="1"/>
</dbReference>
<dbReference type="PANTHER" id="PTHR32440:SF11">
    <property type="entry name" value="METALLOPHOSPHOESTERASE DOMAIN-CONTAINING PROTEIN"/>
    <property type="match status" value="1"/>
</dbReference>
<dbReference type="PIRSF" id="PIRSF030250">
    <property type="entry name" value="Ptase_At2g46880"/>
    <property type="match status" value="1"/>
</dbReference>
<dbReference type="InterPro" id="IPR029052">
    <property type="entry name" value="Metallo-depent_PP-like"/>
</dbReference>
<accession>A0A3P2A8V8</accession>
<dbReference type="GO" id="GO:0016788">
    <property type="term" value="F:hydrolase activity, acting on ester bonds"/>
    <property type="evidence" value="ECO:0007669"/>
    <property type="project" value="TreeGrafter"/>
</dbReference>
<evidence type="ECO:0000259" key="2">
    <source>
        <dbReference type="Pfam" id="PF00149"/>
    </source>
</evidence>
<dbReference type="InterPro" id="IPR004843">
    <property type="entry name" value="Calcineurin-like_PHP"/>
</dbReference>
<dbReference type="OrthoDB" id="9816081at2"/>
<name>A0A3P2A8V8_9BACE</name>
<evidence type="ECO:0000256" key="1">
    <source>
        <dbReference type="SAM" id="SignalP"/>
    </source>
</evidence>
<feature type="domain" description="Calcineurin-like phosphoesterase" evidence="2">
    <location>
        <begin position="35"/>
        <end position="264"/>
    </location>
</feature>
<reference evidence="4 6" key="2">
    <citation type="submission" date="2019-02" db="EMBL/GenBank/DDBJ databases">
        <authorList>
            <consortium name="Pathogen Informatics"/>
        </authorList>
    </citation>
    <scope>NUCLEOTIDE SEQUENCE [LARGE SCALE GENOMIC DNA]</scope>
    <source>
        <strain evidence="4 6">3012STDY7078512</strain>
    </source>
</reference>
<evidence type="ECO:0000313" key="6">
    <source>
        <dbReference type="Proteomes" id="UP000396835"/>
    </source>
</evidence>
<feature type="signal peptide" evidence="1">
    <location>
        <begin position="1"/>
        <end position="22"/>
    </location>
</feature>
<keyword evidence="4" id="KW-0378">Hydrolase</keyword>
<reference evidence="3 5" key="1">
    <citation type="submission" date="2018-11" db="EMBL/GenBank/DDBJ databases">
        <title>Genomes From Bacteria Associated with the Canine Oral Cavity: a Test Case for Automated Genome-Based Taxonomic Assignment.</title>
        <authorList>
            <person name="Coil D.A."/>
            <person name="Jospin G."/>
            <person name="Darling A.E."/>
            <person name="Wallis C."/>
            <person name="Davis I.J."/>
            <person name="Harris S."/>
            <person name="Eisen J.A."/>
            <person name="Holcombe L.J."/>
            <person name="O'Flynn C."/>
        </authorList>
    </citation>
    <scope>NUCLEOTIDE SEQUENCE [LARGE SCALE GENOMIC DNA]</scope>
    <source>
        <strain evidence="3 5">OH1047_COT-310</strain>
    </source>
</reference>
<dbReference type="GO" id="GO:0005737">
    <property type="term" value="C:cytoplasm"/>
    <property type="evidence" value="ECO:0007669"/>
    <property type="project" value="TreeGrafter"/>
</dbReference>
<keyword evidence="1" id="KW-0732">Signal</keyword>
<dbReference type="Gene3D" id="3.60.21.10">
    <property type="match status" value="1"/>
</dbReference>
<organism evidence="3 5">
    <name type="scientific">Prevotella heparinolytica</name>
    <dbReference type="NCBI Taxonomy" id="28113"/>
    <lineage>
        <taxon>Bacteria</taxon>
        <taxon>Pseudomonadati</taxon>
        <taxon>Bacteroidota</taxon>
        <taxon>Bacteroidia</taxon>
        <taxon>Bacteroidales</taxon>
        <taxon>Bacteroidaceae</taxon>
        <taxon>Bacteroides</taxon>
    </lineage>
</organism>
<dbReference type="EMBL" id="CAACYH010000004">
    <property type="protein sequence ID" value="VFB13339.1"/>
    <property type="molecule type" value="Genomic_DNA"/>
</dbReference>
<dbReference type="AlphaFoldDB" id="A0A3P2A8V8"/>
<dbReference type="PANTHER" id="PTHR32440">
    <property type="entry name" value="PHOSPHATASE DCR2-RELATED-RELATED"/>
    <property type="match status" value="1"/>
</dbReference>
<feature type="chain" id="PRO_5033387110" evidence="1">
    <location>
        <begin position="23"/>
        <end position="336"/>
    </location>
</feature>